<comment type="subcellular location">
    <subcellularLocation>
        <location evidence="1">Membrane</location>
        <topology evidence="1">Multi-pass membrane protein</topology>
    </subcellularLocation>
</comment>
<dbReference type="PANTHER" id="PTHR11562">
    <property type="entry name" value="CATION EFFLUX PROTEIN/ ZINC TRANSPORTER"/>
    <property type="match status" value="1"/>
</dbReference>
<evidence type="ECO:0000313" key="9">
    <source>
        <dbReference type="Proteomes" id="UP001297581"/>
    </source>
</evidence>
<comment type="caution">
    <text evidence="8">The sequence shown here is derived from an EMBL/GenBank/DDBJ whole genome shotgun (WGS) entry which is preliminary data.</text>
</comment>
<dbReference type="GO" id="GO:0005385">
    <property type="term" value="F:zinc ion transmembrane transporter activity"/>
    <property type="evidence" value="ECO:0007669"/>
    <property type="project" value="TreeGrafter"/>
</dbReference>
<evidence type="ECO:0000256" key="6">
    <source>
        <dbReference type="SAM" id="Phobius"/>
    </source>
</evidence>
<protein>
    <submittedName>
        <fullName evidence="8">Cation diffusion facilitator family transporter</fullName>
    </submittedName>
</protein>
<dbReference type="PANTHER" id="PTHR11562:SF17">
    <property type="entry name" value="RE54080P-RELATED"/>
    <property type="match status" value="1"/>
</dbReference>
<reference evidence="8 9" key="1">
    <citation type="submission" date="2022-02" db="EMBL/GenBank/DDBJ databases">
        <title>The genome sequence of Shewanella sp. 3B26.</title>
        <authorList>
            <person name="Du J."/>
        </authorList>
    </citation>
    <scope>NUCLEOTIDE SEQUENCE [LARGE SCALE GENOMIC DNA]</scope>
    <source>
        <strain evidence="8 9">3B26</strain>
    </source>
</reference>
<dbReference type="GO" id="GO:0005886">
    <property type="term" value="C:plasma membrane"/>
    <property type="evidence" value="ECO:0007669"/>
    <property type="project" value="TreeGrafter"/>
</dbReference>
<dbReference type="InterPro" id="IPR050681">
    <property type="entry name" value="CDF/SLC30A"/>
</dbReference>
<evidence type="ECO:0000313" key="8">
    <source>
        <dbReference type="EMBL" id="MCH4295869.1"/>
    </source>
</evidence>
<evidence type="ECO:0000256" key="3">
    <source>
        <dbReference type="ARBA" id="ARBA00022906"/>
    </source>
</evidence>
<keyword evidence="5 6" id="KW-0472">Membrane</keyword>
<organism evidence="8 9">
    <name type="scientific">Shewanella zhuhaiensis</name>
    <dbReference type="NCBI Taxonomy" id="2919576"/>
    <lineage>
        <taxon>Bacteria</taxon>
        <taxon>Pseudomonadati</taxon>
        <taxon>Pseudomonadota</taxon>
        <taxon>Gammaproteobacteria</taxon>
        <taxon>Alteromonadales</taxon>
        <taxon>Shewanellaceae</taxon>
        <taxon>Shewanella</taxon>
    </lineage>
</organism>
<feature type="transmembrane region" description="Helical" evidence="6">
    <location>
        <begin position="149"/>
        <end position="171"/>
    </location>
</feature>
<feature type="transmembrane region" description="Helical" evidence="6">
    <location>
        <begin position="15"/>
        <end position="39"/>
    </location>
</feature>
<evidence type="ECO:0000256" key="4">
    <source>
        <dbReference type="ARBA" id="ARBA00022989"/>
    </source>
</evidence>
<sequence length="306" mass="32853">MGHTHDHAGGSDRNLYIAIFINVLLTVAQVIGGVLAGSLSLVADALHNLSDAGAILVALIARKLGRKPANDSYSFGYGRAEILATAFNSLTLIIVGVYLLLEAWQRYQNPTPVDGFIIFVVAGIALVIDIATALLTLKAGAKDNMNLRAAFIHNLSDAMASVAVIIAGGFIMLFDWYIADLIVTAIISAYVIYHGVVLLAKACRVLMQAVPEELDLAALRQQLLADDKVHAIGSLHAWQLTDKGIHIGVSLWVRDVNDSERTRLKTLIATAVPMANILIELKKIGLDDDNAIVAKLPLESPDKALH</sequence>
<dbReference type="Gene3D" id="1.20.1510.10">
    <property type="entry name" value="Cation efflux protein transmembrane domain"/>
    <property type="match status" value="1"/>
</dbReference>
<gene>
    <name evidence="8" type="ORF">MJ923_16305</name>
</gene>
<keyword evidence="3" id="KW-0813">Transport</keyword>
<keyword evidence="9" id="KW-1185">Reference proteome</keyword>
<dbReference type="EMBL" id="JAKUDL010000006">
    <property type="protein sequence ID" value="MCH4295869.1"/>
    <property type="molecule type" value="Genomic_DNA"/>
</dbReference>
<dbReference type="InterPro" id="IPR058533">
    <property type="entry name" value="Cation_efflux_TM"/>
</dbReference>
<dbReference type="Proteomes" id="UP001297581">
    <property type="component" value="Unassembled WGS sequence"/>
</dbReference>
<dbReference type="AlphaFoldDB" id="A0AAJ1BJD1"/>
<evidence type="ECO:0000256" key="2">
    <source>
        <dbReference type="ARBA" id="ARBA00022692"/>
    </source>
</evidence>
<proteinExistence type="predicted"/>
<accession>A0AAJ1BJD1</accession>
<dbReference type="Pfam" id="PF01545">
    <property type="entry name" value="Cation_efflux"/>
    <property type="match status" value="1"/>
</dbReference>
<evidence type="ECO:0000256" key="1">
    <source>
        <dbReference type="ARBA" id="ARBA00004141"/>
    </source>
</evidence>
<evidence type="ECO:0000256" key="5">
    <source>
        <dbReference type="ARBA" id="ARBA00023136"/>
    </source>
</evidence>
<dbReference type="InterPro" id="IPR002524">
    <property type="entry name" value="Cation_efflux"/>
</dbReference>
<feature type="domain" description="Cation efflux protein transmembrane" evidence="7">
    <location>
        <begin position="15"/>
        <end position="207"/>
    </location>
</feature>
<dbReference type="InterPro" id="IPR027469">
    <property type="entry name" value="Cation_efflux_TMD_sf"/>
</dbReference>
<dbReference type="NCBIfam" id="TIGR01297">
    <property type="entry name" value="CDF"/>
    <property type="match status" value="1"/>
</dbReference>
<feature type="transmembrane region" description="Helical" evidence="6">
    <location>
        <begin position="177"/>
        <end position="200"/>
    </location>
</feature>
<dbReference type="SUPFAM" id="SSF161111">
    <property type="entry name" value="Cation efflux protein transmembrane domain-like"/>
    <property type="match status" value="1"/>
</dbReference>
<keyword evidence="3" id="KW-0406">Ion transport</keyword>
<feature type="transmembrane region" description="Helical" evidence="6">
    <location>
        <begin position="116"/>
        <end position="137"/>
    </location>
</feature>
<dbReference type="RefSeq" id="WP_240591986.1">
    <property type="nucleotide sequence ID" value="NZ_JAKUDL010000006.1"/>
</dbReference>
<keyword evidence="3" id="KW-0862">Zinc</keyword>
<name>A0AAJ1BJD1_9GAMM</name>
<keyword evidence="4 6" id="KW-1133">Transmembrane helix</keyword>
<keyword evidence="2 6" id="KW-0812">Transmembrane</keyword>
<evidence type="ECO:0000259" key="7">
    <source>
        <dbReference type="Pfam" id="PF01545"/>
    </source>
</evidence>
<feature type="transmembrane region" description="Helical" evidence="6">
    <location>
        <begin position="82"/>
        <end position="101"/>
    </location>
</feature>
<keyword evidence="3" id="KW-0864">Zinc transport</keyword>